<reference evidence="2 3" key="1">
    <citation type="submission" date="2020-08" db="EMBL/GenBank/DDBJ databases">
        <title>Genomic Encyclopedia of Type Strains, Phase IV (KMG-IV): sequencing the most valuable type-strain genomes for metagenomic binning, comparative biology and taxonomic classification.</title>
        <authorList>
            <person name="Goeker M."/>
        </authorList>
    </citation>
    <scope>NUCLEOTIDE SEQUENCE [LARGE SCALE GENOMIC DNA]</scope>
    <source>
        <strain evidence="2 3">YIM 65646</strain>
    </source>
</reference>
<keyword evidence="2" id="KW-0456">Lyase</keyword>
<dbReference type="AlphaFoldDB" id="A0A841FM98"/>
<dbReference type="Pfam" id="PF00903">
    <property type="entry name" value="Glyoxalase"/>
    <property type="match status" value="1"/>
</dbReference>
<dbReference type="InterPro" id="IPR029068">
    <property type="entry name" value="Glyas_Bleomycin-R_OHBP_Dase"/>
</dbReference>
<feature type="domain" description="VOC" evidence="1">
    <location>
        <begin position="5"/>
        <end position="124"/>
    </location>
</feature>
<comment type="caution">
    <text evidence="2">The sequence shown here is derived from an EMBL/GenBank/DDBJ whole genome shotgun (WGS) entry which is preliminary data.</text>
</comment>
<keyword evidence="3" id="KW-1185">Reference proteome</keyword>
<name>A0A841FM98_9ACTN</name>
<gene>
    <name evidence="2" type="ORF">HNR73_004857</name>
</gene>
<protein>
    <submittedName>
        <fullName evidence="2">Catechol 2,3-dioxygenase-like lactoylglutathione lyase family enzyme</fullName>
    </submittedName>
</protein>
<dbReference type="EMBL" id="JACHGT010000011">
    <property type="protein sequence ID" value="MBB6036984.1"/>
    <property type="molecule type" value="Genomic_DNA"/>
</dbReference>
<proteinExistence type="predicted"/>
<organism evidence="2 3">
    <name type="scientific">Phytomonospora endophytica</name>
    <dbReference type="NCBI Taxonomy" id="714109"/>
    <lineage>
        <taxon>Bacteria</taxon>
        <taxon>Bacillati</taxon>
        <taxon>Actinomycetota</taxon>
        <taxon>Actinomycetes</taxon>
        <taxon>Micromonosporales</taxon>
        <taxon>Micromonosporaceae</taxon>
        <taxon>Phytomonospora</taxon>
    </lineage>
</organism>
<evidence type="ECO:0000313" key="3">
    <source>
        <dbReference type="Proteomes" id="UP000548476"/>
    </source>
</evidence>
<dbReference type="Gene3D" id="3.10.180.10">
    <property type="entry name" value="2,3-Dihydroxybiphenyl 1,2-Dioxygenase, domain 1"/>
    <property type="match status" value="1"/>
</dbReference>
<dbReference type="PROSITE" id="PS51819">
    <property type="entry name" value="VOC"/>
    <property type="match status" value="1"/>
</dbReference>
<sequence length="127" mass="13695">MPTIKRSVTTLPAGDLERAKSWYAENLGLKPTAEDASGLVYELDGGTKVCLFPSTGRASGDHTQVSFDVEDLEAEVNGLKANGVEFEDYDLPGFTTRNSIFTEGDAKAAWLHDSEGNMICLSEGQGY</sequence>
<accession>A0A841FM98</accession>
<keyword evidence="2" id="KW-0223">Dioxygenase</keyword>
<dbReference type="RefSeq" id="WP_184789825.1">
    <property type="nucleotide sequence ID" value="NZ_BONT01000072.1"/>
</dbReference>
<evidence type="ECO:0000313" key="2">
    <source>
        <dbReference type="EMBL" id="MBB6036984.1"/>
    </source>
</evidence>
<dbReference type="GO" id="GO:0051213">
    <property type="term" value="F:dioxygenase activity"/>
    <property type="evidence" value="ECO:0007669"/>
    <property type="project" value="UniProtKB-KW"/>
</dbReference>
<dbReference type="Proteomes" id="UP000548476">
    <property type="component" value="Unassembled WGS sequence"/>
</dbReference>
<dbReference type="InterPro" id="IPR004360">
    <property type="entry name" value="Glyas_Fos-R_dOase_dom"/>
</dbReference>
<keyword evidence="2" id="KW-0560">Oxidoreductase</keyword>
<evidence type="ECO:0000259" key="1">
    <source>
        <dbReference type="PROSITE" id="PS51819"/>
    </source>
</evidence>
<dbReference type="InterPro" id="IPR037523">
    <property type="entry name" value="VOC_core"/>
</dbReference>
<dbReference type="SUPFAM" id="SSF54593">
    <property type="entry name" value="Glyoxalase/Bleomycin resistance protein/Dihydroxybiphenyl dioxygenase"/>
    <property type="match status" value="1"/>
</dbReference>
<dbReference type="GO" id="GO:0016829">
    <property type="term" value="F:lyase activity"/>
    <property type="evidence" value="ECO:0007669"/>
    <property type="project" value="UniProtKB-KW"/>
</dbReference>